<dbReference type="STRING" id="946077.W5A_05133"/>
<accession>I0WGQ5</accession>
<dbReference type="SUPFAM" id="SSF52540">
    <property type="entry name" value="P-loop containing nucleoside triphosphate hydrolases"/>
    <property type="match status" value="1"/>
</dbReference>
<keyword evidence="1" id="KW-0547">Nucleotide-binding</keyword>
<reference evidence="6 7" key="1">
    <citation type="journal article" date="2012" name="J. Bacteriol.">
        <title>Genome Sequence of the Halotolerant Bacterium Imtechella halotolerans K1T.</title>
        <authorList>
            <person name="Kumar S."/>
            <person name="Vikram S."/>
            <person name="Subramanian S."/>
            <person name="Raghava G.P."/>
            <person name="Pinnaka A.K."/>
        </authorList>
    </citation>
    <scope>NUCLEOTIDE SEQUENCE [LARGE SCALE GENOMIC DNA]</scope>
    <source>
        <strain evidence="6 7">K1</strain>
    </source>
</reference>
<dbReference type="PANTHER" id="PTHR47959:SF1">
    <property type="entry name" value="ATP-DEPENDENT RNA HELICASE DBPA"/>
    <property type="match status" value="1"/>
</dbReference>
<dbReference type="PROSITE" id="PS51192">
    <property type="entry name" value="HELICASE_ATP_BIND_1"/>
    <property type="match status" value="1"/>
</dbReference>
<evidence type="ECO:0000256" key="4">
    <source>
        <dbReference type="ARBA" id="ARBA00022840"/>
    </source>
</evidence>
<evidence type="ECO:0000256" key="2">
    <source>
        <dbReference type="ARBA" id="ARBA00022801"/>
    </source>
</evidence>
<organism evidence="6 7">
    <name type="scientific">Imtechella halotolerans K1</name>
    <dbReference type="NCBI Taxonomy" id="946077"/>
    <lineage>
        <taxon>Bacteria</taxon>
        <taxon>Pseudomonadati</taxon>
        <taxon>Bacteroidota</taxon>
        <taxon>Flavobacteriia</taxon>
        <taxon>Flavobacteriales</taxon>
        <taxon>Flavobacteriaceae</taxon>
        <taxon>Imtechella</taxon>
    </lineage>
</organism>
<dbReference type="Pfam" id="PF00270">
    <property type="entry name" value="DEAD"/>
    <property type="match status" value="1"/>
</dbReference>
<evidence type="ECO:0000256" key="3">
    <source>
        <dbReference type="ARBA" id="ARBA00022806"/>
    </source>
</evidence>
<dbReference type="InterPro" id="IPR050079">
    <property type="entry name" value="DEAD_box_RNA_helicase"/>
</dbReference>
<dbReference type="GO" id="GO:0003724">
    <property type="term" value="F:RNA helicase activity"/>
    <property type="evidence" value="ECO:0007669"/>
    <property type="project" value="TreeGrafter"/>
</dbReference>
<evidence type="ECO:0000259" key="5">
    <source>
        <dbReference type="PROSITE" id="PS51192"/>
    </source>
</evidence>
<keyword evidence="7" id="KW-1185">Reference proteome</keyword>
<dbReference type="AlphaFoldDB" id="I0WGQ5"/>
<dbReference type="GO" id="GO:0003676">
    <property type="term" value="F:nucleic acid binding"/>
    <property type="evidence" value="ECO:0007669"/>
    <property type="project" value="InterPro"/>
</dbReference>
<sequence length="202" mass="22886">MNEKLSLSLAQHGLEMANPMQKAVFGTLKSGADTVILAPKNAGKTTTMVMLVIQQLTAAFEDSPRALIVVPDKERLLHMEALFNQYAKHTDLRVFATHEKTDMDGDKYEISCGIDVLIGTPKRLSDMFSSAGYNVNKLHMWIMDELDEIAKNRQEHLLDRLSISISKVQRIMCLNEYHERAVAMADRVAPDANWFDFEEEED</sequence>
<dbReference type="GO" id="GO:0005829">
    <property type="term" value="C:cytosol"/>
    <property type="evidence" value="ECO:0007669"/>
    <property type="project" value="TreeGrafter"/>
</dbReference>
<keyword evidence="3 6" id="KW-0347">Helicase</keyword>
<dbReference type="GO" id="GO:0005524">
    <property type="term" value="F:ATP binding"/>
    <property type="evidence" value="ECO:0007669"/>
    <property type="project" value="UniProtKB-KW"/>
</dbReference>
<dbReference type="InterPro" id="IPR014001">
    <property type="entry name" value="Helicase_ATP-bd"/>
</dbReference>
<dbReference type="InterPro" id="IPR027417">
    <property type="entry name" value="P-loop_NTPase"/>
</dbReference>
<evidence type="ECO:0000313" key="6">
    <source>
        <dbReference type="EMBL" id="EID75571.1"/>
    </source>
</evidence>
<comment type="caution">
    <text evidence="6">The sequence shown here is derived from an EMBL/GenBank/DDBJ whole genome shotgun (WGS) entry which is preliminary data.</text>
</comment>
<evidence type="ECO:0000256" key="1">
    <source>
        <dbReference type="ARBA" id="ARBA00022741"/>
    </source>
</evidence>
<protein>
    <submittedName>
        <fullName evidence="6">DEAD/DEAH box helicase</fullName>
    </submittedName>
</protein>
<feature type="domain" description="Helicase ATP-binding" evidence="5">
    <location>
        <begin position="25"/>
        <end position="174"/>
    </location>
</feature>
<dbReference type="InterPro" id="IPR011545">
    <property type="entry name" value="DEAD/DEAH_box_helicase_dom"/>
</dbReference>
<dbReference type="Proteomes" id="UP000005938">
    <property type="component" value="Unassembled WGS sequence"/>
</dbReference>
<dbReference type="Gene3D" id="3.40.50.300">
    <property type="entry name" value="P-loop containing nucleotide triphosphate hydrolases"/>
    <property type="match status" value="1"/>
</dbReference>
<dbReference type="SMART" id="SM00487">
    <property type="entry name" value="DEXDc"/>
    <property type="match status" value="1"/>
</dbReference>
<gene>
    <name evidence="6" type="ORF">W5A_05133</name>
</gene>
<dbReference type="eggNOG" id="COG0513">
    <property type="taxonomic scope" value="Bacteria"/>
</dbReference>
<dbReference type="EMBL" id="AJJU01000004">
    <property type="protein sequence ID" value="EID75571.1"/>
    <property type="molecule type" value="Genomic_DNA"/>
</dbReference>
<keyword evidence="2" id="KW-0378">Hydrolase</keyword>
<dbReference type="PANTHER" id="PTHR47959">
    <property type="entry name" value="ATP-DEPENDENT RNA HELICASE RHLE-RELATED"/>
    <property type="match status" value="1"/>
</dbReference>
<proteinExistence type="predicted"/>
<dbReference type="RefSeq" id="WP_008238124.1">
    <property type="nucleotide sequence ID" value="NZ_AJJU01000004.1"/>
</dbReference>
<keyword evidence="4" id="KW-0067">ATP-binding</keyword>
<name>I0WGQ5_9FLAO</name>
<evidence type="ECO:0000313" key="7">
    <source>
        <dbReference type="Proteomes" id="UP000005938"/>
    </source>
</evidence>
<dbReference type="GO" id="GO:0016787">
    <property type="term" value="F:hydrolase activity"/>
    <property type="evidence" value="ECO:0007669"/>
    <property type="project" value="UniProtKB-KW"/>
</dbReference>